<dbReference type="Proteomes" id="UP001223586">
    <property type="component" value="Unassembled WGS sequence"/>
</dbReference>
<keyword evidence="3 5" id="KW-0694">RNA-binding</keyword>
<protein>
    <recommendedName>
        <fullName evidence="5">Rqc2 homolog RqcH</fullName>
        <shortName evidence="5">RqcH</shortName>
    </recommendedName>
</protein>
<dbReference type="PANTHER" id="PTHR15239">
    <property type="entry name" value="NUCLEAR EXPORT MEDIATOR FACTOR NEMF"/>
    <property type="match status" value="1"/>
</dbReference>
<keyword evidence="2 5" id="KW-0699">rRNA-binding</keyword>
<keyword evidence="8" id="KW-1185">Reference proteome</keyword>
<dbReference type="InterPro" id="IPR008532">
    <property type="entry name" value="NFACT_RNA-bd"/>
</dbReference>
<dbReference type="HAMAP" id="MF_00844_B">
    <property type="entry name" value="RqcH_B"/>
    <property type="match status" value="1"/>
</dbReference>
<keyword evidence="1 5" id="KW-0820">tRNA-binding</keyword>
<dbReference type="RefSeq" id="WP_307228567.1">
    <property type="nucleotide sequence ID" value="NZ_JAUSTT010000008.1"/>
</dbReference>
<accession>A0ABT9WRG3</accession>
<dbReference type="Gene3D" id="1.10.8.50">
    <property type="match status" value="1"/>
</dbReference>
<evidence type="ECO:0000256" key="5">
    <source>
        <dbReference type="HAMAP-Rule" id="MF_00844"/>
    </source>
</evidence>
<evidence type="ECO:0000256" key="3">
    <source>
        <dbReference type="ARBA" id="ARBA00022884"/>
    </source>
</evidence>
<organism evidence="7 8">
    <name type="scientific">Bacillus chungangensis</name>
    <dbReference type="NCBI Taxonomy" id="587633"/>
    <lineage>
        <taxon>Bacteria</taxon>
        <taxon>Bacillati</taxon>
        <taxon>Bacillota</taxon>
        <taxon>Bacilli</taxon>
        <taxon>Bacillales</taxon>
        <taxon>Bacillaceae</taxon>
        <taxon>Bacillus</taxon>
    </lineage>
</organism>
<comment type="subunit">
    <text evidence="5">Associates with stalled 50S ribosomal subunits. Binds to RqcP.</text>
</comment>
<dbReference type="Gene3D" id="3.40.970.40">
    <property type="entry name" value="fibrinogen binding protein from staphylococcus aureus domain like"/>
    <property type="match status" value="1"/>
</dbReference>
<dbReference type="InterPro" id="IPR043682">
    <property type="entry name" value="RqcH_bacterial"/>
</dbReference>
<evidence type="ECO:0000256" key="1">
    <source>
        <dbReference type="ARBA" id="ARBA00022555"/>
    </source>
</evidence>
<dbReference type="Gene3D" id="2.30.310.10">
    <property type="entry name" value="ibrinogen binding protein from staphylococcus aureus domain"/>
    <property type="match status" value="1"/>
</dbReference>
<comment type="function">
    <text evidence="5">Key component of the ribosome quality control system (RQC), a ribosome-associated complex that mediates the extraction of incompletely synthesized nascent chains from stalled ribosomes and their subsequent degradation. RqcH recruits Ala-charged tRNA, and with RqcP directs the elongation of stalled nascent chains on 50S ribosomal subunits, leading to non-templated C-terminal alanine extensions (Ala tail). The Ala tail promotes nascent chain degradation. May add between 1 and at least 8 Ala residues. Binds to stalled 50S ribosomal subunits.</text>
</comment>
<name>A0ABT9WRG3_9BACI</name>
<dbReference type="Pfam" id="PF05833">
    <property type="entry name" value="NFACT_N"/>
    <property type="match status" value="1"/>
</dbReference>
<feature type="domain" description="NFACT RNA-binding" evidence="6">
    <location>
        <begin position="453"/>
        <end position="542"/>
    </location>
</feature>
<evidence type="ECO:0000259" key="6">
    <source>
        <dbReference type="Pfam" id="PF05670"/>
    </source>
</evidence>
<comment type="similarity">
    <text evidence="5">Belongs to the NEMF family.</text>
</comment>
<dbReference type="EMBL" id="JAUSTT010000008">
    <property type="protein sequence ID" value="MDQ0175882.1"/>
    <property type="molecule type" value="Genomic_DNA"/>
</dbReference>
<evidence type="ECO:0000256" key="4">
    <source>
        <dbReference type="ARBA" id="ARBA00022917"/>
    </source>
</evidence>
<keyword evidence="4 5" id="KW-0648">Protein biosynthesis</keyword>
<proteinExistence type="inferred from homology"/>
<comment type="caution">
    <text evidence="7">The sequence shown here is derived from an EMBL/GenBank/DDBJ whole genome shotgun (WGS) entry which is preliminary data.</text>
</comment>
<evidence type="ECO:0000313" key="7">
    <source>
        <dbReference type="EMBL" id="MDQ0175882.1"/>
    </source>
</evidence>
<dbReference type="PANTHER" id="PTHR15239:SF6">
    <property type="entry name" value="RIBOSOME QUALITY CONTROL COMPLEX SUBUNIT NEMF"/>
    <property type="match status" value="1"/>
</dbReference>
<dbReference type="InterPro" id="IPR051608">
    <property type="entry name" value="RQC_Subunit_NEMF"/>
</dbReference>
<dbReference type="Pfam" id="PF05670">
    <property type="entry name" value="NFACT-R_1"/>
    <property type="match status" value="1"/>
</dbReference>
<sequence>MAFDGLFTRAMIKELVHLIKGGRINKIHQPYKHELVIVVRANGQNQKVLVSAHPSYSRLQITKEQYENPPEPSNFCMFLRKHIEGYLIEDIYQIELDRIIVFLVKGRNEIGDITYKQLYIELMGRHSNIILVDKERQIILDCIKHVPPGLNSYRTVLPGHEYILPPAQNKRNPLEQNEEAILQVLDFNRGNLDKQIVEHFAGISPLLAKEMKHRAGLANRVTIPPVFMEIMNQLKNDHYEPTISKNDEKEHFYLFPITYLKNKEEKTFSTLSSMLDRFYFRKASRDRVKQQGQDLERFVKNELTKNTTKIAKLKKTLKDAENAEKYQLYGELLTANIYLLKKGMKTIDVVNYYDKHQNHLTIPLDPKKTPAQNAQFYYAKYQKAKNALVVVQEQIEKANKEIDYFDHLLQQLNSADPKDLDEIREELIEEGYIRLKQKQKKLRKKHIKPNVERYKASDGTEILVGKNNKQNDYLTNQLAKRDDIWLHTKDIPGSHVVIKSKAPTAETIMEAANIAAYYSKARESSMVPVDFTAVKHVKKPNGAKPGFVIYDHQETVYVTPDADKLKEMKNGST</sequence>
<reference evidence="7 8" key="1">
    <citation type="submission" date="2023-07" db="EMBL/GenBank/DDBJ databases">
        <title>Genomic Encyclopedia of Type Strains, Phase IV (KMG-IV): sequencing the most valuable type-strain genomes for metagenomic binning, comparative biology and taxonomic classification.</title>
        <authorList>
            <person name="Goeker M."/>
        </authorList>
    </citation>
    <scope>NUCLEOTIDE SEQUENCE [LARGE SCALE GENOMIC DNA]</scope>
    <source>
        <strain evidence="7 8">DSM 23837</strain>
    </source>
</reference>
<evidence type="ECO:0000313" key="8">
    <source>
        <dbReference type="Proteomes" id="UP001223586"/>
    </source>
</evidence>
<evidence type="ECO:0000256" key="2">
    <source>
        <dbReference type="ARBA" id="ARBA00022730"/>
    </source>
</evidence>
<gene>
    <name evidence="5" type="primary">rqcH</name>
    <name evidence="7" type="ORF">J2S08_001718</name>
</gene>